<protein>
    <submittedName>
        <fullName evidence="2">Uncharacterized protein</fullName>
    </submittedName>
</protein>
<proteinExistence type="predicted"/>
<sequence length="28" mass="3025">AFSRSPPLLTKPPSYQQNVTTGSYQSVA</sequence>
<feature type="compositionally biased region" description="Polar residues" evidence="1">
    <location>
        <begin position="13"/>
        <end position="28"/>
    </location>
</feature>
<gene>
    <name evidence="2" type="ORF">METZ01_LOCUS66164</name>
</gene>
<feature type="region of interest" description="Disordered" evidence="1">
    <location>
        <begin position="1"/>
        <end position="28"/>
    </location>
</feature>
<reference evidence="2" key="1">
    <citation type="submission" date="2018-05" db="EMBL/GenBank/DDBJ databases">
        <authorList>
            <person name="Lanie J.A."/>
            <person name="Ng W.-L."/>
            <person name="Kazmierczak K.M."/>
            <person name="Andrzejewski T.M."/>
            <person name="Davidsen T.M."/>
            <person name="Wayne K.J."/>
            <person name="Tettelin H."/>
            <person name="Glass J.I."/>
            <person name="Rusch D."/>
            <person name="Podicherti R."/>
            <person name="Tsui H.-C.T."/>
            <person name="Winkler M.E."/>
        </authorList>
    </citation>
    <scope>NUCLEOTIDE SEQUENCE</scope>
</reference>
<evidence type="ECO:0000256" key="1">
    <source>
        <dbReference type="SAM" id="MobiDB-lite"/>
    </source>
</evidence>
<dbReference type="EMBL" id="UINC01004301">
    <property type="protein sequence ID" value="SVA13310.1"/>
    <property type="molecule type" value="Genomic_DNA"/>
</dbReference>
<organism evidence="2">
    <name type="scientific">marine metagenome</name>
    <dbReference type="NCBI Taxonomy" id="408172"/>
    <lineage>
        <taxon>unclassified sequences</taxon>
        <taxon>metagenomes</taxon>
        <taxon>ecological metagenomes</taxon>
    </lineage>
</organism>
<name>A0A381TAZ1_9ZZZZ</name>
<accession>A0A381TAZ1</accession>
<feature type="non-terminal residue" evidence="2">
    <location>
        <position position="1"/>
    </location>
</feature>
<evidence type="ECO:0000313" key="2">
    <source>
        <dbReference type="EMBL" id="SVA13310.1"/>
    </source>
</evidence>
<dbReference type="AlphaFoldDB" id="A0A381TAZ1"/>